<protein>
    <submittedName>
        <fullName evidence="1">Uncharacterized protein</fullName>
    </submittedName>
</protein>
<dbReference type="AlphaFoldDB" id="A0A8H2XIG8"/>
<dbReference type="Proteomes" id="UP000663853">
    <property type="component" value="Unassembled WGS sequence"/>
</dbReference>
<gene>
    <name evidence="1" type="ORF">RDB_LOCUS19778</name>
</gene>
<name>A0A8H2XIG8_9AGAM</name>
<proteinExistence type="predicted"/>
<evidence type="ECO:0000313" key="2">
    <source>
        <dbReference type="Proteomes" id="UP000663853"/>
    </source>
</evidence>
<evidence type="ECO:0000313" key="1">
    <source>
        <dbReference type="EMBL" id="CAE6427491.1"/>
    </source>
</evidence>
<dbReference type="EMBL" id="CAJMXA010000356">
    <property type="protein sequence ID" value="CAE6427491.1"/>
    <property type="molecule type" value="Genomic_DNA"/>
</dbReference>
<sequence length="398" mass="45099">MAPTTQNLTDGKYGPELADYLNEQGYNRPRELAPSLTRVHIADAVKSLADPEHVTYQTFETLMALEWNPVCNHMDLILSDSRVYPLCIKLLRLICAEDIGILDNAYGFMCLQFIALAMDVAKIAQGDRFPAFQEEISKLSPGHSIRLILNNYSRELEGEGIWYDIGNVDNFVRYLGWDWGEDNFRICLPQIGGCGFLDAVFLLKHLWVERAAFLEAALVASGIFPGWGGLLYVIWNAVLENLGWQDNPTKLAPRAPRELYWNQIFEIGLRYAMCSEIREDPLVYVIINNVHLRFSLTKSNIFYPVDNEDAILVATCTTRKLRSLSTINEMNNMATGILGYASMLLCPTDFELHVTQLYKAAFHRAWNEISAIHRMDSHRWCTFAVHAEALAASLSGHV</sequence>
<accession>A0A8H2XIG8</accession>
<organism evidence="1 2">
    <name type="scientific">Rhizoctonia solani</name>
    <dbReference type="NCBI Taxonomy" id="456999"/>
    <lineage>
        <taxon>Eukaryota</taxon>
        <taxon>Fungi</taxon>
        <taxon>Dikarya</taxon>
        <taxon>Basidiomycota</taxon>
        <taxon>Agaricomycotina</taxon>
        <taxon>Agaricomycetes</taxon>
        <taxon>Cantharellales</taxon>
        <taxon>Ceratobasidiaceae</taxon>
        <taxon>Rhizoctonia</taxon>
    </lineage>
</organism>
<comment type="caution">
    <text evidence="1">The sequence shown here is derived from an EMBL/GenBank/DDBJ whole genome shotgun (WGS) entry which is preliminary data.</text>
</comment>
<reference evidence="1" key="1">
    <citation type="submission" date="2021-01" db="EMBL/GenBank/DDBJ databases">
        <authorList>
            <person name="Kaushik A."/>
        </authorList>
    </citation>
    <scope>NUCLEOTIDE SEQUENCE</scope>
    <source>
        <strain evidence="1">AG6-10EEA</strain>
    </source>
</reference>